<evidence type="ECO:0000256" key="1">
    <source>
        <dbReference type="ARBA" id="ARBA00004141"/>
    </source>
</evidence>
<keyword evidence="2" id="KW-0812">Transmembrane</keyword>
<keyword evidence="4" id="KW-1185">Reference proteome</keyword>
<dbReference type="GO" id="GO:0016020">
    <property type="term" value="C:membrane"/>
    <property type="evidence" value="ECO:0007669"/>
    <property type="project" value="UniProtKB-SubCell"/>
</dbReference>
<dbReference type="InterPro" id="IPR040035">
    <property type="entry name" value="TMEM180"/>
</dbReference>
<dbReference type="OMA" id="WNSVNDP"/>
<dbReference type="SUPFAM" id="SSF103473">
    <property type="entry name" value="MFS general substrate transporter"/>
    <property type="match status" value="1"/>
</dbReference>
<dbReference type="STRING" id="32507.ENSNBRP00000007304"/>
<evidence type="ECO:0000256" key="2">
    <source>
        <dbReference type="SAM" id="Phobius"/>
    </source>
</evidence>
<dbReference type="Pfam" id="PF13347">
    <property type="entry name" value="MFS_2"/>
    <property type="match status" value="1"/>
</dbReference>
<evidence type="ECO:0000313" key="3">
    <source>
        <dbReference type="Ensembl" id="ENSNBRP00000007304.1"/>
    </source>
</evidence>
<reference evidence="3" key="2">
    <citation type="submission" date="2025-09" db="UniProtKB">
        <authorList>
            <consortium name="Ensembl"/>
        </authorList>
    </citation>
    <scope>IDENTIFICATION</scope>
</reference>
<dbReference type="PANTHER" id="PTHR28658:SF3">
    <property type="entry name" value="TRANSMEMBRANE PROTEIN 180"/>
    <property type="match status" value="1"/>
</dbReference>
<comment type="subcellular location">
    <subcellularLocation>
        <location evidence="1">Membrane</location>
        <topology evidence="1">Multi-pass membrane protein</topology>
    </subcellularLocation>
</comment>
<proteinExistence type="predicted"/>
<feature type="transmembrane region" description="Helical" evidence="2">
    <location>
        <begin position="295"/>
        <end position="318"/>
    </location>
</feature>
<keyword evidence="2" id="KW-1133">Transmembrane helix</keyword>
<sequence>MGRRVWGCWQGVLSTALLYGSLALFTSILHNVFLLYYVETFVSIYKIDKISFWVGETVFLIWNSLNDPLFGWLSDRAFLSSPQAGSQITNPEVVLKRLKALATNGPLFAVSFLAFWVAWASPGLQFLLCLCLYDGFLTMVDLHHSALLADLAVSATDRTRLNFHCSVFSALGSFSVFLSYSFWDKEDFYSFRIFCVTLAAFSVLGFFLVSRINFHTVFSPFSHLFVRVCYHRLNVGHAPLNHPEKPVTIGQYLKQLSRHRNFMWFVSMNLIQVFHCHFNSNFFPLFLEHLLSDNISASTGSILLGISYIAPHLNNLYFLTLCQRYGVYQVIRWLFMLKLGLSVAMLLAGADHIYLLCVFIASNRVFTEGTCKLLKLVISDLVDEDFVVNRRQQAASALVFGMVALMTKPGQTFAPLIGTWLLCVYTGYDIFERDSVKDSVSGSHVISSSGNPPLRLGCFYMLVFVPITCALLQLVAWSRFTLHGRKLQGIKALRQGAQQGHLIDVKAI</sequence>
<feature type="transmembrane region" description="Helical" evidence="2">
    <location>
        <begin position="16"/>
        <end position="38"/>
    </location>
</feature>
<feature type="transmembrane region" description="Helical" evidence="2">
    <location>
        <begin position="339"/>
        <end position="361"/>
    </location>
</feature>
<feature type="transmembrane region" description="Helical" evidence="2">
    <location>
        <begin position="161"/>
        <end position="183"/>
    </location>
</feature>
<feature type="transmembrane region" description="Helical" evidence="2">
    <location>
        <begin position="101"/>
        <end position="119"/>
    </location>
</feature>
<accession>A0A3Q4MDD7</accession>
<feature type="transmembrane region" description="Helical" evidence="2">
    <location>
        <begin position="189"/>
        <end position="209"/>
    </location>
</feature>
<organism evidence="3 4">
    <name type="scientific">Neolamprologus brichardi</name>
    <name type="common">Fairy cichlid</name>
    <name type="synonym">Lamprologus brichardi</name>
    <dbReference type="NCBI Taxonomy" id="32507"/>
    <lineage>
        <taxon>Eukaryota</taxon>
        <taxon>Metazoa</taxon>
        <taxon>Chordata</taxon>
        <taxon>Craniata</taxon>
        <taxon>Vertebrata</taxon>
        <taxon>Euteleostomi</taxon>
        <taxon>Actinopterygii</taxon>
        <taxon>Neopterygii</taxon>
        <taxon>Teleostei</taxon>
        <taxon>Neoteleostei</taxon>
        <taxon>Acanthomorphata</taxon>
        <taxon>Ovalentaria</taxon>
        <taxon>Cichlomorphae</taxon>
        <taxon>Cichliformes</taxon>
        <taxon>Cichlidae</taxon>
        <taxon>African cichlids</taxon>
        <taxon>Pseudocrenilabrinae</taxon>
        <taxon>Lamprologini</taxon>
        <taxon>Neolamprologus</taxon>
    </lineage>
</organism>
<dbReference type="Ensembl" id="ENSNBRT00000007509.1">
    <property type="protein sequence ID" value="ENSNBRP00000007304.1"/>
    <property type="gene ID" value="ENSNBRG00000005709.1"/>
</dbReference>
<dbReference type="Proteomes" id="UP000261580">
    <property type="component" value="Unassembled WGS sequence"/>
</dbReference>
<keyword evidence="2" id="KW-0472">Membrane</keyword>
<dbReference type="PANTHER" id="PTHR28658">
    <property type="entry name" value="TRANSMEMBRANE PROTEIN 180"/>
    <property type="match status" value="1"/>
</dbReference>
<evidence type="ECO:0000313" key="4">
    <source>
        <dbReference type="Proteomes" id="UP000261580"/>
    </source>
</evidence>
<feature type="transmembrane region" description="Helical" evidence="2">
    <location>
        <begin position="262"/>
        <end position="283"/>
    </location>
</feature>
<protein>
    <submittedName>
        <fullName evidence="3">Major facilitator superfamily domain containing 13A</fullName>
    </submittedName>
</protein>
<dbReference type="InterPro" id="IPR036259">
    <property type="entry name" value="MFS_trans_sf"/>
</dbReference>
<dbReference type="Bgee" id="ENSNBRG00000005709">
    <property type="expression patterns" value="Expressed in blood and 6 other cell types or tissues"/>
</dbReference>
<name>A0A3Q4MDD7_NEOBR</name>
<feature type="transmembrane region" description="Helical" evidence="2">
    <location>
        <begin position="459"/>
        <end position="477"/>
    </location>
</feature>
<reference evidence="3" key="1">
    <citation type="submission" date="2025-08" db="UniProtKB">
        <authorList>
            <consortium name="Ensembl"/>
        </authorList>
    </citation>
    <scope>IDENTIFICATION</scope>
</reference>
<dbReference type="GeneTree" id="ENSGT00940000160317"/>
<dbReference type="AlphaFoldDB" id="A0A3Q4MDD7"/>
<dbReference type="CDD" id="cd17481">
    <property type="entry name" value="MFS_MFSD13A"/>
    <property type="match status" value="1"/>
</dbReference>